<dbReference type="PANTHER" id="PTHR43316:SF3">
    <property type="entry name" value="HALOACID DEHALOGENASE, TYPE II (AFU_ORTHOLOGUE AFUA_2G07750)-RELATED"/>
    <property type="match status" value="1"/>
</dbReference>
<dbReference type="GO" id="GO:0016791">
    <property type="term" value="F:phosphatase activity"/>
    <property type="evidence" value="ECO:0007669"/>
    <property type="project" value="UniProtKB-ARBA"/>
</dbReference>
<reference evidence="3" key="1">
    <citation type="journal article" date="2013" name="Ind. Biotechnol.">
        <title>Comparative genomics analysis of Trichoderma reesei strains.</title>
        <authorList>
            <person name="Koike H."/>
            <person name="Aerts A."/>
            <person name="LaButti K."/>
            <person name="Grigoriev I.V."/>
            <person name="Baker S.E."/>
        </authorList>
    </citation>
    <scope>NUCLEOTIDE SEQUENCE [LARGE SCALE GENOMIC DNA]</scope>
    <source>
        <strain evidence="3">ATCC 56765 / BCRC 32924 / NRRL 11460 / Rut C-30</strain>
    </source>
</reference>
<evidence type="ECO:0000256" key="1">
    <source>
        <dbReference type="ARBA" id="ARBA00022801"/>
    </source>
</evidence>
<dbReference type="AlphaFoldDB" id="A0A024S033"/>
<dbReference type="SFLD" id="SFLDS00003">
    <property type="entry name" value="Haloacid_Dehalogenase"/>
    <property type="match status" value="1"/>
</dbReference>
<dbReference type="GO" id="GO:0019120">
    <property type="term" value="F:hydrolase activity, acting on acid halide bonds, in C-halide compounds"/>
    <property type="evidence" value="ECO:0007669"/>
    <property type="project" value="InterPro"/>
</dbReference>
<protein>
    <submittedName>
        <fullName evidence="2">Haloacid dehalogenase</fullName>
    </submittedName>
</protein>
<dbReference type="KEGG" id="trr:M419DRAFT_65396"/>
<gene>
    <name evidence="2" type="ORF">M419DRAFT_65396</name>
</gene>
<feature type="non-terminal residue" evidence="2">
    <location>
        <position position="1"/>
    </location>
</feature>
<dbReference type="EMBL" id="KI911160">
    <property type="protein sequence ID" value="ETR98754.1"/>
    <property type="molecule type" value="Genomic_DNA"/>
</dbReference>
<sequence>PSKTSRLTTVKALLFDVFGTVVDWRSSVTDELSLRIFRKQSSSSSSSPSSSSSSSLPPALKSRLESLTQSDWDRFVQEWRDSYIAFTRDFNAATDEWKSIDEHHRESLVELLKKWNLDGLFTESEIESLSLVWHRLSPWPDSVDGLEELHRRYTTATLSNGNTSLLRDLSDFGGLAFDRIFSAETFRAYKPDPGTYLGAVRALGLRPDEVALVAAHLKDLRAARECGLGTIYVERDREEEWGREEERFVEAKGWVDLWVEEGEGGLLGVAERLRAL</sequence>
<dbReference type="Gene3D" id="3.40.50.1000">
    <property type="entry name" value="HAD superfamily/HAD-like"/>
    <property type="match status" value="1"/>
</dbReference>
<dbReference type="HOGENOM" id="CLU_045011_3_0_1"/>
<dbReference type="SFLD" id="SFLDG01129">
    <property type="entry name" value="C1.5:_HAD__Beta-PGM__Phosphata"/>
    <property type="match status" value="1"/>
</dbReference>
<dbReference type="NCBIfam" id="TIGR01428">
    <property type="entry name" value="HAD_type_II"/>
    <property type="match status" value="1"/>
</dbReference>
<organism evidence="2 3">
    <name type="scientific">Hypocrea jecorina (strain ATCC 56765 / BCRC 32924 / NRRL 11460 / Rut C-30)</name>
    <name type="common">Trichoderma reesei</name>
    <dbReference type="NCBI Taxonomy" id="1344414"/>
    <lineage>
        <taxon>Eukaryota</taxon>
        <taxon>Fungi</taxon>
        <taxon>Dikarya</taxon>
        <taxon>Ascomycota</taxon>
        <taxon>Pezizomycotina</taxon>
        <taxon>Sordariomycetes</taxon>
        <taxon>Hypocreomycetidae</taxon>
        <taxon>Hypocreales</taxon>
        <taxon>Hypocreaceae</taxon>
        <taxon>Trichoderma</taxon>
    </lineage>
</organism>
<dbReference type="InterPro" id="IPR006439">
    <property type="entry name" value="HAD-SF_hydro_IA"/>
</dbReference>
<proteinExistence type="predicted"/>
<keyword evidence="1" id="KW-0378">Hydrolase</keyword>
<dbReference type="Pfam" id="PF00702">
    <property type="entry name" value="Hydrolase"/>
    <property type="match status" value="1"/>
</dbReference>
<dbReference type="Gene3D" id="1.10.150.750">
    <property type="match status" value="1"/>
</dbReference>
<feature type="non-terminal residue" evidence="2">
    <location>
        <position position="276"/>
    </location>
</feature>
<evidence type="ECO:0000313" key="3">
    <source>
        <dbReference type="Proteomes" id="UP000024376"/>
    </source>
</evidence>
<dbReference type="InterPro" id="IPR023214">
    <property type="entry name" value="HAD_sf"/>
</dbReference>
<dbReference type="Proteomes" id="UP000024376">
    <property type="component" value="Unassembled WGS sequence"/>
</dbReference>
<dbReference type="PANTHER" id="PTHR43316">
    <property type="entry name" value="HYDROLASE, HALOACID DELAHOGENASE-RELATED"/>
    <property type="match status" value="1"/>
</dbReference>
<evidence type="ECO:0000313" key="2">
    <source>
        <dbReference type="EMBL" id="ETR98754.1"/>
    </source>
</evidence>
<dbReference type="InterPro" id="IPR006328">
    <property type="entry name" value="2-HAD"/>
</dbReference>
<dbReference type="NCBIfam" id="TIGR01493">
    <property type="entry name" value="HAD-SF-IA-v2"/>
    <property type="match status" value="1"/>
</dbReference>
<name>A0A024S033_HYPJR</name>
<dbReference type="InterPro" id="IPR051540">
    <property type="entry name" value="S-2-haloacid_dehalogenase"/>
</dbReference>
<accession>A0A024S033</accession>
<dbReference type="PRINTS" id="PR00413">
    <property type="entry name" value="HADHALOGNASE"/>
</dbReference>
<dbReference type="SUPFAM" id="SSF56784">
    <property type="entry name" value="HAD-like"/>
    <property type="match status" value="1"/>
</dbReference>
<dbReference type="InterPro" id="IPR036412">
    <property type="entry name" value="HAD-like_sf"/>
</dbReference>
<dbReference type="OrthoDB" id="40579at2759"/>